<dbReference type="PROSITE" id="PS50977">
    <property type="entry name" value="HTH_TETR_2"/>
    <property type="match status" value="1"/>
</dbReference>
<dbReference type="GO" id="GO:0003700">
    <property type="term" value="F:DNA-binding transcription factor activity"/>
    <property type="evidence" value="ECO:0007669"/>
    <property type="project" value="TreeGrafter"/>
</dbReference>
<evidence type="ECO:0000313" key="7">
    <source>
        <dbReference type="Proteomes" id="UP000094463"/>
    </source>
</evidence>
<dbReference type="RefSeq" id="WP_069366080.1">
    <property type="nucleotide sequence ID" value="NZ_CP012502.1"/>
</dbReference>
<proteinExistence type="predicted"/>
<dbReference type="GO" id="GO:0000976">
    <property type="term" value="F:transcription cis-regulatory region binding"/>
    <property type="evidence" value="ECO:0007669"/>
    <property type="project" value="TreeGrafter"/>
</dbReference>
<gene>
    <name evidence="6" type="ORF">BBEV_2850</name>
</gene>
<dbReference type="PRINTS" id="PR00455">
    <property type="entry name" value="HTHTETR"/>
</dbReference>
<keyword evidence="7" id="KW-1185">Reference proteome</keyword>
<dbReference type="Pfam" id="PF00440">
    <property type="entry name" value="TetR_N"/>
    <property type="match status" value="1"/>
</dbReference>
<dbReference type="AlphaFoldDB" id="A0A1D7QYT5"/>
<sequence length="189" mass="22200">MSRKKTIDPVDLYTATEELILEHGYSRFHFKALAEKLGVARSTIYNYYDKKEELVTDYMIHLLERSVERIDDAAEEEEPVKGLIRLWSRYAHMHQMLQIMPYIDREATDKVRQNVQRMFELFQEMKAKIGVILTSGREAELMRQDVSLSTRVGFIMATVQIPISNMTEEEWVDEVYAIVRDGLYLNGKK</sequence>
<reference evidence="6 7" key="1">
    <citation type="submission" date="2015-08" db="EMBL/GenBank/DDBJ databases">
        <title>The complete genome sequence of Bacillus beveridgei MLTeJB.</title>
        <authorList>
            <person name="Hanson T.E."/>
            <person name="Mesa C."/>
            <person name="Basesman S.M."/>
            <person name="Oremland R.S."/>
        </authorList>
    </citation>
    <scope>NUCLEOTIDE SEQUENCE [LARGE SCALE GENOMIC DNA]</scope>
    <source>
        <strain evidence="6 7">MLTeJB</strain>
    </source>
</reference>
<dbReference type="KEGG" id="bbev:BBEV_2850"/>
<feature type="domain" description="HTH tetR-type" evidence="5">
    <location>
        <begin position="6"/>
        <end position="66"/>
    </location>
</feature>
<dbReference type="InterPro" id="IPR001647">
    <property type="entry name" value="HTH_TetR"/>
</dbReference>
<keyword evidence="2 4" id="KW-0238">DNA-binding</keyword>
<evidence type="ECO:0000256" key="3">
    <source>
        <dbReference type="ARBA" id="ARBA00023163"/>
    </source>
</evidence>
<evidence type="ECO:0000256" key="4">
    <source>
        <dbReference type="PROSITE-ProRule" id="PRU00335"/>
    </source>
</evidence>
<dbReference type="PANTHER" id="PTHR30055:SF234">
    <property type="entry name" value="HTH-TYPE TRANSCRIPTIONAL REGULATOR BETI"/>
    <property type="match status" value="1"/>
</dbReference>
<evidence type="ECO:0000259" key="5">
    <source>
        <dbReference type="PROSITE" id="PS50977"/>
    </source>
</evidence>
<protein>
    <submittedName>
        <fullName evidence="6">Transcriptional regulator TetR family</fullName>
    </submittedName>
</protein>
<keyword evidence="3" id="KW-0804">Transcription</keyword>
<dbReference type="Proteomes" id="UP000094463">
    <property type="component" value="Chromosome"/>
</dbReference>
<organism evidence="6 7">
    <name type="scientific">Salisediminibacterium beveridgei</name>
    <dbReference type="NCBI Taxonomy" id="632773"/>
    <lineage>
        <taxon>Bacteria</taxon>
        <taxon>Bacillati</taxon>
        <taxon>Bacillota</taxon>
        <taxon>Bacilli</taxon>
        <taxon>Bacillales</taxon>
        <taxon>Bacillaceae</taxon>
        <taxon>Salisediminibacterium</taxon>
    </lineage>
</organism>
<dbReference type="OrthoDB" id="153047at2"/>
<dbReference type="InterPro" id="IPR009057">
    <property type="entry name" value="Homeodomain-like_sf"/>
</dbReference>
<evidence type="ECO:0000313" key="6">
    <source>
        <dbReference type="EMBL" id="AOM84175.1"/>
    </source>
</evidence>
<feature type="DNA-binding region" description="H-T-H motif" evidence="4">
    <location>
        <begin position="29"/>
        <end position="48"/>
    </location>
</feature>
<accession>A0A1D7QYT5</accession>
<keyword evidence="1" id="KW-0805">Transcription regulation</keyword>
<dbReference type="InterPro" id="IPR050109">
    <property type="entry name" value="HTH-type_TetR-like_transc_reg"/>
</dbReference>
<dbReference type="STRING" id="632773.BBEV_2850"/>
<evidence type="ECO:0000256" key="2">
    <source>
        <dbReference type="ARBA" id="ARBA00023125"/>
    </source>
</evidence>
<name>A0A1D7QYT5_9BACI</name>
<dbReference type="SUPFAM" id="SSF46689">
    <property type="entry name" value="Homeodomain-like"/>
    <property type="match status" value="1"/>
</dbReference>
<dbReference type="PANTHER" id="PTHR30055">
    <property type="entry name" value="HTH-TYPE TRANSCRIPTIONAL REGULATOR RUTR"/>
    <property type="match status" value="1"/>
</dbReference>
<dbReference type="EMBL" id="CP012502">
    <property type="protein sequence ID" value="AOM84175.1"/>
    <property type="molecule type" value="Genomic_DNA"/>
</dbReference>
<evidence type="ECO:0000256" key="1">
    <source>
        <dbReference type="ARBA" id="ARBA00023015"/>
    </source>
</evidence>
<dbReference type="Gene3D" id="1.10.357.10">
    <property type="entry name" value="Tetracycline Repressor, domain 2"/>
    <property type="match status" value="1"/>
</dbReference>